<dbReference type="EMBL" id="JASBWT010000009">
    <property type="protein sequence ID" value="KAJ9101829.1"/>
    <property type="molecule type" value="Genomic_DNA"/>
</dbReference>
<protein>
    <submittedName>
        <fullName evidence="1">Uncharacterized protein</fullName>
    </submittedName>
</protein>
<proteinExistence type="predicted"/>
<organism evidence="1 2">
    <name type="scientific">Naganishia friedmannii</name>
    <dbReference type="NCBI Taxonomy" id="89922"/>
    <lineage>
        <taxon>Eukaryota</taxon>
        <taxon>Fungi</taxon>
        <taxon>Dikarya</taxon>
        <taxon>Basidiomycota</taxon>
        <taxon>Agaricomycotina</taxon>
        <taxon>Tremellomycetes</taxon>
        <taxon>Filobasidiales</taxon>
        <taxon>Filobasidiaceae</taxon>
        <taxon>Naganishia</taxon>
    </lineage>
</organism>
<evidence type="ECO:0000313" key="2">
    <source>
        <dbReference type="Proteomes" id="UP001227268"/>
    </source>
</evidence>
<gene>
    <name evidence="1" type="ORF">QFC21_003169</name>
</gene>
<comment type="caution">
    <text evidence="1">The sequence shown here is derived from an EMBL/GenBank/DDBJ whole genome shotgun (WGS) entry which is preliminary data.</text>
</comment>
<keyword evidence="2" id="KW-1185">Reference proteome</keyword>
<evidence type="ECO:0000313" key="1">
    <source>
        <dbReference type="EMBL" id="KAJ9101829.1"/>
    </source>
</evidence>
<sequence>MPMLSYKAGRAIRRSEDSNWVDPVAEKGTLAFEVVDDLAQLIWTSREAGSNTEREEYLLFPEDVQVEAVSSDPTGRTYVFKFSSSDQRLFLFPHPSTSQYWFQDIDSAKYPEFANKINGFLADPDSHSAGTVADEPAPQPAIAAAAAASLSTESSQPPLSTQAGIPQTPAPNPHAKPSTSASTATSTAPPGAPKANRVEQLMGSKGGREAEGTPSSGRGQATSAIATSSGATAQEHQFSQEQLGALAALLGGGQGGNAAAGGYAGLQEDILTASTITPLLRSDPALINRLIPLLPKDLPLSSPPTASEIQELLTTPQWTEAVAAFDAALRTGELQGVMPSLGLGERAGNGVREFLEEVGKEPKGKEEGKEDEMDTE</sequence>
<reference evidence="1" key="1">
    <citation type="submission" date="2023-04" db="EMBL/GenBank/DDBJ databases">
        <title>Draft Genome sequencing of Naganishia species isolated from polar environments using Oxford Nanopore Technology.</title>
        <authorList>
            <person name="Leo P."/>
            <person name="Venkateswaran K."/>
        </authorList>
    </citation>
    <scope>NUCLEOTIDE SEQUENCE</scope>
    <source>
        <strain evidence="1">MNA-CCFEE 5423</strain>
    </source>
</reference>
<name>A0ACC2VQY9_9TREE</name>
<accession>A0ACC2VQY9</accession>
<dbReference type="Proteomes" id="UP001227268">
    <property type="component" value="Unassembled WGS sequence"/>
</dbReference>